<accession>A0A2R6WY97</accession>
<name>A0A2R6WY97_MARPO</name>
<evidence type="ECO:0000313" key="2">
    <source>
        <dbReference type="EMBL" id="PTQ38814.1"/>
    </source>
</evidence>
<feature type="compositionally biased region" description="Basic and acidic residues" evidence="1">
    <location>
        <begin position="62"/>
        <end position="87"/>
    </location>
</feature>
<reference evidence="3" key="1">
    <citation type="journal article" date="2017" name="Cell">
        <title>Insights into land plant evolution garnered from the Marchantia polymorpha genome.</title>
        <authorList>
            <person name="Bowman J.L."/>
            <person name="Kohchi T."/>
            <person name="Yamato K.T."/>
            <person name="Jenkins J."/>
            <person name="Shu S."/>
            <person name="Ishizaki K."/>
            <person name="Yamaoka S."/>
            <person name="Nishihama R."/>
            <person name="Nakamura Y."/>
            <person name="Berger F."/>
            <person name="Adam C."/>
            <person name="Aki S.S."/>
            <person name="Althoff F."/>
            <person name="Araki T."/>
            <person name="Arteaga-Vazquez M.A."/>
            <person name="Balasubrmanian S."/>
            <person name="Barry K."/>
            <person name="Bauer D."/>
            <person name="Boehm C.R."/>
            <person name="Briginshaw L."/>
            <person name="Caballero-Perez J."/>
            <person name="Catarino B."/>
            <person name="Chen F."/>
            <person name="Chiyoda S."/>
            <person name="Chovatia M."/>
            <person name="Davies K.M."/>
            <person name="Delmans M."/>
            <person name="Demura T."/>
            <person name="Dierschke T."/>
            <person name="Dolan L."/>
            <person name="Dorantes-Acosta A.E."/>
            <person name="Eklund D.M."/>
            <person name="Florent S.N."/>
            <person name="Flores-Sandoval E."/>
            <person name="Fujiyama A."/>
            <person name="Fukuzawa H."/>
            <person name="Galik B."/>
            <person name="Grimanelli D."/>
            <person name="Grimwood J."/>
            <person name="Grossniklaus U."/>
            <person name="Hamada T."/>
            <person name="Haseloff J."/>
            <person name="Hetherington A.J."/>
            <person name="Higo A."/>
            <person name="Hirakawa Y."/>
            <person name="Hundley H.N."/>
            <person name="Ikeda Y."/>
            <person name="Inoue K."/>
            <person name="Inoue S.I."/>
            <person name="Ishida S."/>
            <person name="Jia Q."/>
            <person name="Kakita M."/>
            <person name="Kanazawa T."/>
            <person name="Kawai Y."/>
            <person name="Kawashima T."/>
            <person name="Kennedy M."/>
            <person name="Kinose K."/>
            <person name="Kinoshita T."/>
            <person name="Kohara Y."/>
            <person name="Koide E."/>
            <person name="Komatsu K."/>
            <person name="Kopischke S."/>
            <person name="Kubo M."/>
            <person name="Kyozuka J."/>
            <person name="Lagercrantz U."/>
            <person name="Lin S.S."/>
            <person name="Lindquist E."/>
            <person name="Lipzen A.M."/>
            <person name="Lu C.W."/>
            <person name="De Luna E."/>
            <person name="Martienssen R.A."/>
            <person name="Minamino N."/>
            <person name="Mizutani M."/>
            <person name="Mizutani M."/>
            <person name="Mochizuki N."/>
            <person name="Monte I."/>
            <person name="Mosher R."/>
            <person name="Nagasaki H."/>
            <person name="Nakagami H."/>
            <person name="Naramoto S."/>
            <person name="Nishitani K."/>
            <person name="Ohtani M."/>
            <person name="Okamoto T."/>
            <person name="Okumura M."/>
            <person name="Phillips J."/>
            <person name="Pollak B."/>
            <person name="Reinders A."/>
            <person name="Rovekamp M."/>
            <person name="Sano R."/>
            <person name="Sawa S."/>
            <person name="Schmid M.W."/>
            <person name="Shirakawa M."/>
            <person name="Solano R."/>
            <person name="Spunde A."/>
            <person name="Suetsugu N."/>
            <person name="Sugano S."/>
            <person name="Sugiyama A."/>
            <person name="Sun R."/>
            <person name="Suzuki Y."/>
            <person name="Takenaka M."/>
            <person name="Takezawa D."/>
            <person name="Tomogane H."/>
            <person name="Tsuzuki M."/>
            <person name="Ueda T."/>
            <person name="Umeda M."/>
            <person name="Ward J.M."/>
            <person name="Watanabe Y."/>
            <person name="Yazaki K."/>
            <person name="Yokoyama R."/>
            <person name="Yoshitake Y."/>
            <person name="Yotsui I."/>
            <person name="Zachgo S."/>
            <person name="Schmutz J."/>
        </authorList>
    </citation>
    <scope>NUCLEOTIDE SEQUENCE [LARGE SCALE GENOMIC DNA]</scope>
    <source>
        <strain evidence="3">Tak-1</strain>
    </source>
</reference>
<proteinExistence type="predicted"/>
<dbReference type="AlphaFoldDB" id="A0A2R6WY97"/>
<dbReference type="Proteomes" id="UP000244005">
    <property type="component" value="Unassembled WGS sequence"/>
</dbReference>
<feature type="region of interest" description="Disordered" evidence="1">
    <location>
        <begin position="48"/>
        <end position="88"/>
    </location>
</feature>
<protein>
    <submittedName>
        <fullName evidence="2">Uncharacterized protein</fullName>
    </submittedName>
</protein>
<gene>
    <name evidence="2" type="ORF">MARPO_0049s0093</name>
</gene>
<organism evidence="2 3">
    <name type="scientific">Marchantia polymorpha</name>
    <name type="common">Common liverwort</name>
    <name type="synonym">Marchantia aquatica</name>
    <dbReference type="NCBI Taxonomy" id="3197"/>
    <lineage>
        <taxon>Eukaryota</taxon>
        <taxon>Viridiplantae</taxon>
        <taxon>Streptophyta</taxon>
        <taxon>Embryophyta</taxon>
        <taxon>Marchantiophyta</taxon>
        <taxon>Marchantiopsida</taxon>
        <taxon>Marchantiidae</taxon>
        <taxon>Marchantiales</taxon>
        <taxon>Marchantiaceae</taxon>
        <taxon>Marchantia</taxon>
    </lineage>
</organism>
<dbReference type="EMBL" id="KZ772721">
    <property type="protein sequence ID" value="PTQ38814.1"/>
    <property type="molecule type" value="Genomic_DNA"/>
</dbReference>
<evidence type="ECO:0000256" key="1">
    <source>
        <dbReference type="SAM" id="MobiDB-lite"/>
    </source>
</evidence>
<keyword evidence="3" id="KW-1185">Reference proteome</keyword>
<sequence length="110" mass="12199">MKGPLYFIPYPVVCKRETTNAGRTTEGLLNVEWLLRAAAGVRACVRARPLSSSSSSLIRCQQTDRRASRAEQSRAKGGEGRRSSEGHRWRRCCAAVLEEDLVSYSIGADR</sequence>
<evidence type="ECO:0000313" key="3">
    <source>
        <dbReference type="Proteomes" id="UP000244005"/>
    </source>
</evidence>